<organism evidence="1 2">
    <name type="scientific">Phanerochaete sordida</name>
    <dbReference type="NCBI Taxonomy" id="48140"/>
    <lineage>
        <taxon>Eukaryota</taxon>
        <taxon>Fungi</taxon>
        <taxon>Dikarya</taxon>
        <taxon>Basidiomycota</taxon>
        <taxon>Agaricomycotina</taxon>
        <taxon>Agaricomycetes</taxon>
        <taxon>Polyporales</taxon>
        <taxon>Phanerochaetaceae</taxon>
        <taxon>Phanerochaete</taxon>
    </lineage>
</organism>
<dbReference type="AlphaFoldDB" id="A0A9P3LGB5"/>
<evidence type="ECO:0000313" key="1">
    <source>
        <dbReference type="EMBL" id="GJE94150.1"/>
    </source>
</evidence>
<sequence>MPCTDIPDALRHLNIVMGTKHTLEIESLHTFLKHAVAASRDFGELYGTVRPWWHYEQSDRFEAATTQLGTGEKQHSKATDKIVGGLYISDPCLPPRRIWDLYSNRVLPYFMLPEDKKIYRSVQLPDNLWTVSHSWTADVDRMAVWTNINGRQWPVSIPRKTTLDHVRVELLNMGAEYVWLDVLCLRQKGADKDEPTRIEEWKLDVPTIGHIYRGEPVKTRRCITYFNGLGLPLTTDPSVLASDRHWFNRAWTLQETLETWLPGGLTGMPLVNAHKLFAQLSRLYSSQTLASSNGDFSIDLLRDMKSRSCKNDLDKVSGIAYCFKLRKLPIYSEKISVEAAWERLLQALSFIPSTNLFLQYVPETPFGLFVSFSGFLEQIPVIPPIPAGITEQHIQQRHAHSHTQLAFAVSSCYISRKEADLPSGSLTITVRVGERSTRTFSLTGCKVHGIFLPNVSYTILFLASTGPGRHYCVLAELVGNWEYLWRYELCASAIKWGVIYAAGGNIEELAEMRQVRKKCQVGYLDEERAMQQSQYTDRYMQAFRKMREDGQPYIFGDAS</sequence>
<gene>
    <name evidence="1" type="ORF">PsYK624_103180</name>
</gene>
<accession>A0A9P3LGB5</accession>
<proteinExistence type="predicted"/>
<dbReference type="Proteomes" id="UP000703269">
    <property type="component" value="Unassembled WGS sequence"/>
</dbReference>
<reference evidence="1 2" key="1">
    <citation type="submission" date="2021-08" db="EMBL/GenBank/DDBJ databases">
        <title>Draft Genome Sequence of Phanerochaete sordida strain YK-624.</title>
        <authorList>
            <person name="Mori T."/>
            <person name="Dohra H."/>
            <person name="Suzuki T."/>
            <person name="Kawagishi H."/>
            <person name="Hirai H."/>
        </authorList>
    </citation>
    <scope>NUCLEOTIDE SEQUENCE [LARGE SCALE GENOMIC DNA]</scope>
    <source>
        <strain evidence="1 2">YK-624</strain>
    </source>
</reference>
<keyword evidence="2" id="KW-1185">Reference proteome</keyword>
<evidence type="ECO:0000313" key="2">
    <source>
        <dbReference type="Proteomes" id="UP000703269"/>
    </source>
</evidence>
<name>A0A9P3LGB5_9APHY</name>
<protein>
    <recommendedName>
        <fullName evidence="3">Heterokaryon incompatibility domain-containing protein</fullName>
    </recommendedName>
</protein>
<dbReference type="OrthoDB" id="3226657at2759"/>
<comment type="caution">
    <text evidence="1">The sequence shown here is derived from an EMBL/GenBank/DDBJ whole genome shotgun (WGS) entry which is preliminary data.</text>
</comment>
<evidence type="ECO:0008006" key="3">
    <source>
        <dbReference type="Google" id="ProtNLM"/>
    </source>
</evidence>
<dbReference type="EMBL" id="BPQB01000037">
    <property type="protein sequence ID" value="GJE94150.1"/>
    <property type="molecule type" value="Genomic_DNA"/>
</dbReference>